<accession>A0ABT9UUH5</accession>
<evidence type="ECO:0000256" key="1">
    <source>
        <dbReference type="ARBA" id="ARBA00001947"/>
    </source>
</evidence>
<dbReference type="Pfam" id="PF07687">
    <property type="entry name" value="M20_dimer"/>
    <property type="match status" value="1"/>
</dbReference>
<gene>
    <name evidence="7" type="ORF">J2S18_001910</name>
</gene>
<dbReference type="EMBL" id="JAUSUF010000006">
    <property type="protein sequence ID" value="MDQ0149974.1"/>
    <property type="molecule type" value="Genomic_DNA"/>
</dbReference>
<dbReference type="RefSeq" id="WP_307486188.1">
    <property type="nucleotide sequence ID" value="NZ_JAUSUF010000006.1"/>
</dbReference>
<dbReference type="InterPro" id="IPR011650">
    <property type="entry name" value="Peptidase_M20_dimer"/>
</dbReference>
<keyword evidence="4" id="KW-0862">Zinc</keyword>
<evidence type="ECO:0000256" key="5">
    <source>
        <dbReference type="PIRNR" id="PIRNR001123"/>
    </source>
</evidence>
<dbReference type="InterPro" id="IPR036264">
    <property type="entry name" value="Bact_exopeptidase_dim_dom"/>
</dbReference>
<sequence length="374" mass="41812">MNDERIKEILEKLLKIYSPTDNEKDLAKYLIEFLRRLGAEIYLDEGYKNYGGNSPTIFAKLKGTVKGEGVTLSAHMDVVEPNKDLKFFWDGNILKTDGNTTLGGDDKGGIASILYSIEEIINNNVPHKDIYVVFTPGEEKGMKGARNIDWDKVYKNMNPAKNMIVLDNAGKAKYVAHSAPGCYNFSITLNGKKAHAGIEPEKGINAIVLMSEIISKFKFGRINDKTTANISEINSEFPSNVVPDICIAKGEMRSHDLNVLDKMIEDLNKISEEVTKRYNASYKLDYTCEYPVLKPLDNLEFAKEFVNVYKSIGVDAKLQVIGGGSDSNFFAKEGFNSIIIGVGMEKVHTTEEYLDLEELKKSTKALIKYLSIEN</sequence>
<keyword evidence="8" id="KW-1185">Reference proteome</keyword>
<protein>
    <submittedName>
        <fullName evidence="7">Tripeptide aminopeptidase</fullName>
        <ecNumber evidence="7">3.4.11.4</ecNumber>
    </submittedName>
</protein>
<evidence type="ECO:0000256" key="2">
    <source>
        <dbReference type="ARBA" id="ARBA00022723"/>
    </source>
</evidence>
<keyword evidence="3 7" id="KW-0378">Hydrolase</keyword>
<organism evidence="7 8">
    <name type="scientific">Eubacterium multiforme</name>
    <dbReference type="NCBI Taxonomy" id="83339"/>
    <lineage>
        <taxon>Bacteria</taxon>
        <taxon>Bacillati</taxon>
        <taxon>Bacillota</taxon>
        <taxon>Clostridia</taxon>
        <taxon>Eubacteriales</taxon>
        <taxon>Eubacteriaceae</taxon>
        <taxon>Eubacterium</taxon>
    </lineage>
</organism>
<dbReference type="SUPFAM" id="SSF55031">
    <property type="entry name" value="Bacterial exopeptidase dimerisation domain"/>
    <property type="match status" value="1"/>
</dbReference>
<keyword evidence="7" id="KW-0645">Protease</keyword>
<reference evidence="7 8" key="1">
    <citation type="submission" date="2023-07" db="EMBL/GenBank/DDBJ databases">
        <title>Genomic Encyclopedia of Type Strains, Phase IV (KMG-IV): sequencing the most valuable type-strain genomes for metagenomic binning, comparative biology and taxonomic classification.</title>
        <authorList>
            <person name="Goeker M."/>
        </authorList>
    </citation>
    <scope>NUCLEOTIDE SEQUENCE [LARGE SCALE GENOMIC DNA]</scope>
    <source>
        <strain evidence="7 8">DSM 20694</strain>
    </source>
</reference>
<evidence type="ECO:0000313" key="8">
    <source>
        <dbReference type="Proteomes" id="UP001228504"/>
    </source>
</evidence>
<evidence type="ECO:0000313" key="7">
    <source>
        <dbReference type="EMBL" id="MDQ0149974.1"/>
    </source>
</evidence>
<name>A0ABT9UUH5_9FIRM</name>
<dbReference type="InterPro" id="IPR002933">
    <property type="entry name" value="Peptidase_M20"/>
</dbReference>
<comment type="similarity">
    <text evidence="5">Belongs to the peptidase M42 family.</text>
</comment>
<dbReference type="PANTHER" id="PTHR42994">
    <property type="entry name" value="PEPTIDASE T"/>
    <property type="match status" value="1"/>
</dbReference>
<proteinExistence type="inferred from homology"/>
<dbReference type="InterPro" id="IPR008007">
    <property type="entry name" value="Peptidase_M42"/>
</dbReference>
<comment type="cofactor">
    <cofactor evidence="1">
        <name>Zn(2+)</name>
        <dbReference type="ChEBI" id="CHEBI:29105"/>
    </cofactor>
</comment>
<dbReference type="GO" id="GO:0045148">
    <property type="term" value="F:tripeptide aminopeptidase activity"/>
    <property type="evidence" value="ECO:0007669"/>
    <property type="project" value="UniProtKB-EC"/>
</dbReference>
<dbReference type="Pfam" id="PF01546">
    <property type="entry name" value="Peptidase_M20"/>
    <property type="match status" value="1"/>
</dbReference>
<evidence type="ECO:0000256" key="4">
    <source>
        <dbReference type="ARBA" id="ARBA00022833"/>
    </source>
</evidence>
<dbReference type="Proteomes" id="UP001228504">
    <property type="component" value="Unassembled WGS sequence"/>
</dbReference>
<dbReference type="PIRSF" id="PIRSF001123">
    <property type="entry name" value="PepA_GA"/>
    <property type="match status" value="1"/>
</dbReference>
<feature type="domain" description="Peptidase M20 dimerisation" evidence="6">
    <location>
        <begin position="184"/>
        <end position="278"/>
    </location>
</feature>
<comment type="caution">
    <text evidence="7">The sequence shown here is derived from an EMBL/GenBank/DDBJ whole genome shotgun (WGS) entry which is preliminary data.</text>
</comment>
<dbReference type="SUPFAM" id="SSF53187">
    <property type="entry name" value="Zn-dependent exopeptidases"/>
    <property type="match status" value="1"/>
</dbReference>
<dbReference type="Gene3D" id="3.40.630.10">
    <property type="entry name" value="Zn peptidases"/>
    <property type="match status" value="1"/>
</dbReference>
<keyword evidence="2" id="KW-0479">Metal-binding</keyword>
<evidence type="ECO:0000259" key="6">
    <source>
        <dbReference type="Pfam" id="PF07687"/>
    </source>
</evidence>
<dbReference type="EC" id="3.4.11.4" evidence="7"/>
<keyword evidence="7" id="KW-0031">Aminopeptidase</keyword>
<dbReference type="PANTHER" id="PTHR42994:SF2">
    <property type="entry name" value="PEPTIDASE"/>
    <property type="match status" value="1"/>
</dbReference>
<evidence type="ECO:0000256" key="3">
    <source>
        <dbReference type="ARBA" id="ARBA00022801"/>
    </source>
</evidence>
<dbReference type="Gene3D" id="3.30.70.360">
    <property type="match status" value="1"/>
</dbReference>